<reference evidence="4 5" key="1">
    <citation type="submission" date="2021-11" db="EMBL/GenBank/DDBJ databases">
        <title>Draft genome sequence of Actinomycetospora sp. SF1 isolated from the rhizosphere soil.</title>
        <authorList>
            <person name="Duangmal K."/>
            <person name="Chantavorakit T."/>
        </authorList>
    </citation>
    <scope>NUCLEOTIDE SEQUENCE [LARGE SCALE GENOMIC DNA]</scope>
    <source>
        <strain evidence="4 5">TBRC 5722</strain>
    </source>
</reference>
<comment type="caution">
    <text evidence="4">The sequence shown here is derived from an EMBL/GenBank/DDBJ whole genome shotgun (WGS) entry which is preliminary data.</text>
</comment>
<dbReference type="RefSeq" id="WP_230729748.1">
    <property type="nucleotide sequence ID" value="NZ_JAJNDB010000001.1"/>
</dbReference>
<sequence length="244" mass="24960">MPQWPVHARHTRLVARRLRLPMAGLALLGAVVVTGLGLYFSGDTRAGHTDRAVAGLVRVHRGVARTVELGFADLGNPLPVAAALLLLAAVAFAARGPRGLALALLGPPLAMVTTSLVLKPLIDRTRGGELAFPSGHTTAVASMSVAAGTLLLGWVVVPRVLRWAGAVLLALLAVAVGLSMVGLGAHYPTDTVGGTGVALAVVLVVALAVDAIADRRPGQRIRGRAPDGADIARGRPGTDVSVEQ</sequence>
<keyword evidence="2" id="KW-0472">Membrane</keyword>
<keyword evidence="2" id="KW-0812">Transmembrane</keyword>
<protein>
    <submittedName>
        <fullName evidence="4">Phosphatase PAP2 family protein</fullName>
    </submittedName>
</protein>
<dbReference type="SUPFAM" id="SSF48317">
    <property type="entry name" value="Acid phosphatase/Vanadium-dependent haloperoxidase"/>
    <property type="match status" value="1"/>
</dbReference>
<accession>A0ABS8P1C1</accession>
<feature type="transmembrane region" description="Helical" evidence="2">
    <location>
        <begin position="164"/>
        <end position="187"/>
    </location>
</feature>
<feature type="transmembrane region" description="Helical" evidence="2">
    <location>
        <begin position="100"/>
        <end position="118"/>
    </location>
</feature>
<evidence type="ECO:0000259" key="3">
    <source>
        <dbReference type="SMART" id="SM00014"/>
    </source>
</evidence>
<dbReference type="Proteomes" id="UP001199469">
    <property type="component" value="Unassembled WGS sequence"/>
</dbReference>
<evidence type="ECO:0000256" key="1">
    <source>
        <dbReference type="SAM" id="MobiDB-lite"/>
    </source>
</evidence>
<dbReference type="InterPro" id="IPR000326">
    <property type="entry name" value="PAP2/HPO"/>
</dbReference>
<dbReference type="EMBL" id="JAJNDB010000001">
    <property type="protein sequence ID" value="MCD2192057.1"/>
    <property type="molecule type" value="Genomic_DNA"/>
</dbReference>
<feature type="region of interest" description="Disordered" evidence="1">
    <location>
        <begin position="221"/>
        <end position="244"/>
    </location>
</feature>
<proteinExistence type="predicted"/>
<feature type="transmembrane region" description="Helical" evidence="2">
    <location>
        <begin position="193"/>
        <end position="213"/>
    </location>
</feature>
<organism evidence="4 5">
    <name type="scientific">Actinomycetospora endophytica</name>
    <dbReference type="NCBI Taxonomy" id="2291215"/>
    <lineage>
        <taxon>Bacteria</taxon>
        <taxon>Bacillati</taxon>
        <taxon>Actinomycetota</taxon>
        <taxon>Actinomycetes</taxon>
        <taxon>Pseudonocardiales</taxon>
        <taxon>Pseudonocardiaceae</taxon>
        <taxon>Actinomycetospora</taxon>
    </lineage>
</organism>
<feature type="transmembrane region" description="Helical" evidence="2">
    <location>
        <begin position="138"/>
        <end position="157"/>
    </location>
</feature>
<name>A0ABS8P1C1_9PSEU</name>
<dbReference type="Pfam" id="PF01569">
    <property type="entry name" value="PAP2"/>
    <property type="match status" value="1"/>
</dbReference>
<keyword evidence="2" id="KW-1133">Transmembrane helix</keyword>
<gene>
    <name evidence="4" type="ORF">LQ327_01455</name>
</gene>
<feature type="compositionally biased region" description="Basic and acidic residues" evidence="1">
    <location>
        <begin position="224"/>
        <end position="233"/>
    </location>
</feature>
<evidence type="ECO:0000313" key="4">
    <source>
        <dbReference type="EMBL" id="MCD2192057.1"/>
    </source>
</evidence>
<dbReference type="InterPro" id="IPR036938">
    <property type="entry name" value="PAP2/HPO_sf"/>
</dbReference>
<keyword evidence="5" id="KW-1185">Reference proteome</keyword>
<feature type="transmembrane region" description="Helical" evidence="2">
    <location>
        <begin position="20"/>
        <end position="40"/>
    </location>
</feature>
<feature type="transmembrane region" description="Helical" evidence="2">
    <location>
        <begin position="74"/>
        <end position="93"/>
    </location>
</feature>
<dbReference type="Gene3D" id="1.20.144.10">
    <property type="entry name" value="Phosphatidic acid phosphatase type 2/haloperoxidase"/>
    <property type="match status" value="1"/>
</dbReference>
<feature type="domain" description="Phosphatidic acid phosphatase type 2/haloperoxidase" evidence="3">
    <location>
        <begin position="100"/>
        <end position="206"/>
    </location>
</feature>
<evidence type="ECO:0000313" key="5">
    <source>
        <dbReference type="Proteomes" id="UP001199469"/>
    </source>
</evidence>
<dbReference type="SMART" id="SM00014">
    <property type="entry name" value="acidPPc"/>
    <property type="match status" value="1"/>
</dbReference>
<evidence type="ECO:0000256" key="2">
    <source>
        <dbReference type="SAM" id="Phobius"/>
    </source>
</evidence>